<protein>
    <submittedName>
        <fullName evidence="1">Uncharacterized protein</fullName>
    </submittedName>
</protein>
<dbReference type="Proteomes" id="UP000276133">
    <property type="component" value="Unassembled WGS sequence"/>
</dbReference>
<evidence type="ECO:0000313" key="1">
    <source>
        <dbReference type="EMBL" id="RNA12167.1"/>
    </source>
</evidence>
<evidence type="ECO:0000313" key="2">
    <source>
        <dbReference type="Proteomes" id="UP000276133"/>
    </source>
</evidence>
<sequence>MDSDSDSSYCENLDCFKLGMIVSEDLIDRKKYNIKFNLDKCDFRSVIEEIVVKEKLKFSCICGGYFTKLNGNKTTPDIYIFAGTNYNPKEEYLNTFLNDQYKTFKFEQLVRNGGSTKCLGEKKSFHEESKTCICLLYKGEKLVDPNK</sequence>
<proteinExistence type="predicted"/>
<name>A0A3M7QL44_BRAPC</name>
<dbReference type="EMBL" id="REGN01005752">
    <property type="protein sequence ID" value="RNA12167.1"/>
    <property type="molecule type" value="Genomic_DNA"/>
</dbReference>
<organism evidence="1 2">
    <name type="scientific">Brachionus plicatilis</name>
    <name type="common">Marine rotifer</name>
    <name type="synonym">Brachionus muelleri</name>
    <dbReference type="NCBI Taxonomy" id="10195"/>
    <lineage>
        <taxon>Eukaryota</taxon>
        <taxon>Metazoa</taxon>
        <taxon>Spiralia</taxon>
        <taxon>Gnathifera</taxon>
        <taxon>Rotifera</taxon>
        <taxon>Eurotatoria</taxon>
        <taxon>Monogononta</taxon>
        <taxon>Pseudotrocha</taxon>
        <taxon>Ploima</taxon>
        <taxon>Brachionidae</taxon>
        <taxon>Brachionus</taxon>
    </lineage>
</organism>
<keyword evidence="2" id="KW-1185">Reference proteome</keyword>
<dbReference type="AlphaFoldDB" id="A0A3M7QL44"/>
<reference evidence="1 2" key="1">
    <citation type="journal article" date="2018" name="Sci. Rep.">
        <title>Genomic signatures of local adaptation to the degree of environmental predictability in rotifers.</title>
        <authorList>
            <person name="Franch-Gras L."/>
            <person name="Hahn C."/>
            <person name="Garcia-Roger E.M."/>
            <person name="Carmona M.J."/>
            <person name="Serra M."/>
            <person name="Gomez A."/>
        </authorList>
    </citation>
    <scope>NUCLEOTIDE SEQUENCE [LARGE SCALE GENOMIC DNA]</scope>
    <source>
        <strain evidence="1">HYR1</strain>
    </source>
</reference>
<comment type="caution">
    <text evidence="1">The sequence shown here is derived from an EMBL/GenBank/DDBJ whole genome shotgun (WGS) entry which is preliminary data.</text>
</comment>
<accession>A0A3M7QL44</accession>
<gene>
    <name evidence="1" type="ORF">BpHYR1_033166</name>
</gene>